<keyword evidence="2" id="KW-1185">Reference proteome</keyword>
<name>A0ACB8B6N7_9AGAM</name>
<protein>
    <submittedName>
        <fullName evidence="1">Uncharacterized protein</fullName>
    </submittedName>
</protein>
<evidence type="ECO:0000313" key="1">
    <source>
        <dbReference type="EMBL" id="KAH7920851.1"/>
    </source>
</evidence>
<dbReference type="EMBL" id="MU266556">
    <property type="protein sequence ID" value="KAH7920851.1"/>
    <property type="molecule type" value="Genomic_DNA"/>
</dbReference>
<dbReference type="Proteomes" id="UP000790709">
    <property type="component" value="Unassembled WGS sequence"/>
</dbReference>
<reference evidence="1" key="1">
    <citation type="journal article" date="2021" name="New Phytol.">
        <title>Evolutionary innovations through gain and loss of genes in the ectomycorrhizal Boletales.</title>
        <authorList>
            <person name="Wu G."/>
            <person name="Miyauchi S."/>
            <person name="Morin E."/>
            <person name="Kuo A."/>
            <person name="Drula E."/>
            <person name="Varga T."/>
            <person name="Kohler A."/>
            <person name="Feng B."/>
            <person name="Cao Y."/>
            <person name="Lipzen A."/>
            <person name="Daum C."/>
            <person name="Hundley H."/>
            <person name="Pangilinan J."/>
            <person name="Johnson J."/>
            <person name="Barry K."/>
            <person name="LaButti K."/>
            <person name="Ng V."/>
            <person name="Ahrendt S."/>
            <person name="Min B."/>
            <person name="Choi I.G."/>
            <person name="Park H."/>
            <person name="Plett J.M."/>
            <person name="Magnuson J."/>
            <person name="Spatafora J.W."/>
            <person name="Nagy L.G."/>
            <person name="Henrissat B."/>
            <person name="Grigoriev I.V."/>
            <person name="Yang Z.L."/>
            <person name="Xu J."/>
            <person name="Martin F.M."/>
        </authorList>
    </citation>
    <scope>NUCLEOTIDE SEQUENCE</scope>
    <source>
        <strain evidence="1">KUC20120723A-06</strain>
    </source>
</reference>
<gene>
    <name evidence="1" type="ORF">BV22DRAFT_773205</name>
</gene>
<sequence>MRRERPIRTPGHLGSVKVDTHSARWQRARTSPKGRYQEHSLPYDTQLRHLTWVTGCHPHTESVCATGLRWAVKSSEVYHDNPTRLVHLCENGGCDLRVVRRETPPHRLNQIWPGACLSLFYDAVMGGRREGDMALGSSRRHAGSGDVDKV</sequence>
<evidence type="ECO:0000313" key="2">
    <source>
        <dbReference type="Proteomes" id="UP000790709"/>
    </source>
</evidence>
<organism evidence="1 2">
    <name type="scientific">Leucogyrophana mollusca</name>
    <dbReference type="NCBI Taxonomy" id="85980"/>
    <lineage>
        <taxon>Eukaryota</taxon>
        <taxon>Fungi</taxon>
        <taxon>Dikarya</taxon>
        <taxon>Basidiomycota</taxon>
        <taxon>Agaricomycotina</taxon>
        <taxon>Agaricomycetes</taxon>
        <taxon>Agaricomycetidae</taxon>
        <taxon>Boletales</taxon>
        <taxon>Boletales incertae sedis</taxon>
        <taxon>Leucogyrophana</taxon>
    </lineage>
</organism>
<accession>A0ACB8B6N7</accession>
<comment type="caution">
    <text evidence="1">The sequence shown here is derived from an EMBL/GenBank/DDBJ whole genome shotgun (WGS) entry which is preliminary data.</text>
</comment>
<proteinExistence type="predicted"/>